<protein>
    <recommendedName>
        <fullName evidence="4">Elongation factor Ts, mitochondrial</fullName>
        <shortName evidence="4">EF-Ts</shortName>
        <shortName evidence="4">EF-TsMt</shortName>
    </recommendedName>
</protein>
<dbReference type="GO" id="GO:0003746">
    <property type="term" value="F:translation elongation factor activity"/>
    <property type="evidence" value="ECO:0007669"/>
    <property type="project" value="UniProtKB-UniRule"/>
</dbReference>
<proteinExistence type="inferred from homology"/>
<reference evidence="7" key="1">
    <citation type="submission" date="2021-01" db="EMBL/GenBank/DDBJ databases">
        <authorList>
            <consortium name="Genoscope - CEA"/>
            <person name="William W."/>
        </authorList>
    </citation>
    <scope>NUCLEOTIDE SEQUENCE</scope>
</reference>
<keyword evidence="4" id="KW-0496">Mitochondrion</keyword>
<dbReference type="InterPro" id="IPR014039">
    <property type="entry name" value="Transl_elong_EFTs/EF1B_dimer"/>
</dbReference>
<comment type="similarity">
    <text evidence="1 4 5">Belongs to the EF-Ts family.</text>
</comment>
<feature type="domain" description="Translation elongation factor EFTs/EF1B dimerisation" evidence="6">
    <location>
        <begin position="76"/>
        <end position="289"/>
    </location>
</feature>
<accession>A0A8S1KQQ5</accession>
<dbReference type="OMA" id="QEYMLDD"/>
<evidence type="ECO:0000313" key="7">
    <source>
        <dbReference type="EMBL" id="CAD8057568.1"/>
    </source>
</evidence>
<dbReference type="FunFam" id="1.10.8.10:FF:000001">
    <property type="entry name" value="Elongation factor Ts"/>
    <property type="match status" value="1"/>
</dbReference>
<evidence type="ECO:0000256" key="2">
    <source>
        <dbReference type="ARBA" id="ARBA00022768"/>
    </source>
</evidence>
<sequence>MFRKIYTNISITLIKQLREASGSPINECKKALESTDGNFEKAIQYLKERGLAQAEKKLGNQTKQGVIVAYTNNKVAALAEINCETDFVARTSEFLEFSTNFIKTVINQEKDFNSSNIDSVLKQSQNQAYFETSIDDKRKQLVGKLQENIVIGNLNTFVATKNSVFGVYQHNCLKNTICGLGGSIVELITEQELNDVKSQILREGANNLAVTYLGLKPKFLYEQEVSSDIIDQIRKEVQKDFGSKTPQQQNFIVQGKLQNYYSDNVFEHQEYILNEDEPQTIKQYIKKELEDPIKDKVKIGRCLYLTI</sequence>
<dbReference type="GO" id="GO:0070125">
    <property type="term" value="P:mitochondrial translational elongation"/>
    <property type="evidence" value="ECO:0007669"/>
    <property type="project" value="TreeGrafter"/>
</dbReference>
<dbReference type="PROSITE" id="PS01127">
    <property type="entry name" value="EF_TS_2"/>
    <property type="match status" value="1"/>
</dbReference>
<keyword evidence="8" id="KW-1185">Reference proteome</keyword>
<comment type="caution">
    <text evidence="7">The sequence shown here is derived from an EMBL/GenBank/DDBJ whole genome shotgun (WGS) entry which is preliminary data.</text>
</comment>
<evidence type="ECO:0000256" key="5">
    <source>
        <dbReference type="RuleBase" id="RU000642"/>
    </source>
</evidence>
<dbReference type="AlphaFoldDB" id="A0A8S1KQQ5"/>
<evidence type="ECO:0000259" key="6">
    <source>
        <dbReference type="Pfam" id="PF00889"/>
    </source>
</evidence>
<keyword evidence="3 4" id="KW-0648">Protein biosynthesis</keyword>
<dbReference type="PANTHER" id="PTHR11741:SF0">
    <property type="entry name" value="ELONGATION FACTOR TS, MITOCHONDRIAL"/>
    <property type="match status" value="1"/>
</dbReference>
<dbReference type="HAMAP" id="MF_00050">
    <property type="entry name" value="EF_Ts"/>
    <property type="match status" value="1"/>
</dbReference>
<evidence type="ECO:0000256" key="3">
    <source>
        <dbReference type="ARBA" id="ARBA00022917"/>
    </source>
</evidence>
<dbReference type="InterPro" id="IPR018101">
    <property type="entry name" value="Transl_elong_Ts_CS"/>
</dbReference>
<comment type="function">
    <text evidence="4 5">Associates with the EF-Tu.GDP complex and induces the exchange of GDP to GTP. It remains bound to the aminoacyl-tRNA.EF-Tu.GTP complex up to the GTP hydrolysis stage on the ribosome.</text>
</comment>
<comment type="subcellular location">
    <subcellularLocation>
        <location evidence="4">Mitochondrion</location>
    </subcellularLocation>
</comment>
<evidence type="ECO:0000256" key="1">
    <source>
        <dbReference type="ARBA" id="ARBA00005532"/>
    </source>
</evidence>
<dbReference type="PANTHER" id="PTHR11741">
    <property type="entry name" value="ELONGATION FACTOR TS"/>
    <property type="match status" value="1"/>
</dbReference>
<evidence type="ECO:0000256" key="4">
    <source>
        <dbReference type="HAMAP-Rule" id="MF_03135"/>
    </source>
</evidence>
<organism evidence="7 8">
    <name type="scientific">Paramecium primaurelia</name>
    <dbReference type="NCBI Taxonomy" id="5886"/>
    <lineage>
        <taxon>Eukaryota</taxon>
        <taxon>Sar</taxon>
        <taxon>Alveolata</taxon>
        <taxon>Ciliophora</taxon>
        <taxon>Intramacronucleata</taxon>
        <taxon>Oligohymenophorea</taxon>
        <taxon>Peniculida</taxon>
        <taxon>Parameciidae</taxon>
        <taxon>Paramecium</taxon>
    </lineage>
</organism>
<dbReference type="EMBL" id="CAJJDM010000025">
    <property type="protein sequence ID" value="CAD8057568.1"/>
    <property type="molecule type" value="Genomic_DNA"/>
</dbReference>
<evidence type="ECO:0000313" key="8">
    <source>
        <dbReference type="Proteomes" id="UP000688137"/>
    </source>
</evidence>
<dbReference type="FunFam" id="3.30.479.20:FF:000045">
    <property type="entry name" value="Elongation factor Ts, mitochondrial 1"/>
    <property type="match status" value="1"/>
</dbReference>
<keyword evidence="2 4" id="KW-0251">Elongation factor</keyword>
<dbReference type="NCBIfam" id="TIGR00116">
    <property type="entry name" value="tsf"/>
    <property type="match status" value="1"/>
</dbReference>
<dbReference type="Proteomes" id="UP000688137">
    <property type="component" value="Unassembled WGS sequence"/>
</dbReference>
<dbReference type="InterPro" id="IPR001816">
    <property type="entry name" value="Transl_elong_EFTs/EF1B"/>
</dbReference>
<dbReference type="CDD" id="cd14275">
    <property type="entry name" value="UBA_EF-Ts"/>
    <property type="match status" value="1"/>
</dbReference>
<dbReference type="Pfam" id="PF00889">
    <property type="entry name" value="EF_TS"/>
    <property type="match status" value="1"/>
</dbReference>
<gene>
    <name evidence="7" type="ORF">PPRIM_AZ9-3.1.T0260109</name>
</gene>
<name>A0A8S1KQQ5_PARPR</name>
<dbReference type="GO" id="GO:0005739">
    <property type="term" value="C:mitochondrion"/>
    <property type="evidence" value="ECO:0007669"/>
    <property type="project" value="UniProtKB-SubCell"/>
</dbReference>